<name>A0A7T7AHL9_9BURK</name>
<sequence length="434" mass="47984">MSVPQRPTSPLAGLYYDVCLAIRERAQQRNPFGAFSFDELEALSSLRAVIRGLDEHCYAIEQGLMDELSAALSEDRVQTTRAAYDAARELALPTCHEFIKWCHATHGLAYTHSLNAIPLNSLLALEVRSYSDTTLSKLIGDFRKRLIQIRGVEDHHGFGQAYELFSEAVVYAYLKDRLTSVEKINEQGGKVGSTPDFKCSHGGKEFYIEVKSFDIVDGVYRAKEMMYDGLDANIDLEAQVMAGHPVAMAETEISPYKKANEKGAYDPRSLIKLIEVIQSKARSAFKSSQFKAGPTFALASMGRLILPGDAGCVQPYYIYDDYDGRAVISGVLWQCCFGRQGGVILRHADLNSGSVEGYLASDGLYRDELEPLPGIGFIAMERASLDSKCYGICNDARALAEYGWDLDDVKNILHDLCEAYNDGKNGEANVTIKV</sequence>
<dbReference type="AlphaFoldDB" id="A0A7T7AHL9"/>
<accession>A0A7T7AHL9</accession>
<dbReference type="Proteomes" id="UP000596205">
    <property type="component" value="Chromosome 1"/>
</dbReference>
<evidence type="ECO:0000313" key="1">
    <source>
        <dbReference type="EMBL" id="QQK02955.1"/>
    </source>
</evidence>
<organism evidence="1 2">
    <name type="scientific">Burkholderia anthina</name>
    <dbReference type="NCBI Taxonomy" id="179879"/>
    <lineage>
        <taxon>Bacteria</taxon>
        <taxon>Pseudomonadati</taxon>
        <taxon>Pseudomonadota</taxon>
        <taxon>Betaproteobacteria</taxon>
        <taxon>Burkholderiales</taxon>
        <taxon>Burkholderiaceae</taxon>
        <taxon>Burkholderia</taxon>
        <taxon>Burkholderia cepacia complex</taxon>
    </lineage>
</organism>
<dbReference type="EMBL" id="CP066769">
    <property type="protein sequence ID" value="QQK02955.1"/>
    <property type="molecule type" value="Genomic_DNA"/>
</dbReference>
<evidence type="ECO:0000313" key="2">
    <source>
        <dbReference type="Proteomes" id="UP000596205"/>
    </source>
</evidence>
<protein>
    <submittedName>
        <fullName evidence="1">Uncharacterized protein</fullName>
    </submittedName>
</protein>
<gene>
    <name evidence="1" type="ORF">JFN94_01900</name>
</gene>
<proteinExistence type="predicted"/>
<dbReference type="RefSeq" id="WP_199568572.1">
    <property type="nucleotide sequence ID" value="NZ_CP066769.1"/>
</dbReference>
<dbReference type="KEGG" id="bann:JFN94_01900"/>
<reference evidence="1 2" key="1">
    <citation type="submission" date="2020-12" db="EMBL/GenBank/DDBJ databases">
        <title>Complete genome sequence of Burkholderia anthina BJQ0011.</title>
        <authorList>
            <person name="Xu Y."/>
        </authorList>
    </citation>
    <scope>NUCLEOTIDE SEQUENCE [LARGE SCALE GENOMIC DNA]</scope>
    <source>
        <strain evidence="1 2">BJQ0011</strain>
    </source>
</reference>